<sequence>MNGLLTHTVYMAGMLALAPGSSCEWANSPRHRLHSRQKLERLHPCKRRPRSILVPVSPPSVKHHSTSHSLGPRLPGPIASGHFDFLVNAYDYSSFTIASFVHHNLTISPLSLSFPPLSPPPLSPSITTARSCRPYHFPSLQFLHCSELCPDQKPFSARRPLLISKPVHWATLSVLAGSGPAPEPSPIVTISTSTTVLKSNPRGRIQPFASTEGWHLRSRTAGNRPNPDSGRVPDRHFAFNLAFSTRSPITCQLLAIPITAARPPVSTFRPSAFYFSCGHQTILSAPGVGDFAFLSRD</sequence>
<dbReference type="GeneID" id="87892485"/>
<accession>A0ABR0F6R0</accession>
<comment type="caution">
    <text evidence="2">The sequence shown here is derived from an EMBL/GenBank/DDBJ whole genome shotgun (WGS) entry which is preliminary data.</text>
</comment>
<gene>
    <name evidence="2" type="ORF">QC761_0100910</name>
</gene>
<dbReference type="RefSeq" id="XP_062727701.1">
    <property type="nucleotide sequence ID" value="XM_062873106.1"/>
</dbReference>
<feature type="chain" id="PRO_5045718021" evidence="1">
    <location>
        <begin position="24"/>
        <end position="297"/>
    </location>
</feature>
<organism evidence="2 3">
    <name type="scientific">Podospora bellae-mahoneyi</name>
    <dbReference type="NCBI Taxonomy" id="2093777"/>
    <lineage>
        <taxon>Eukaryota</taxon>
        <taxon>Fungi</taxon>
        <taxon>Dikarya</taxon>
        <taxon>Ascomycota</taxon>
        <taxon>Pezizomycotina</taxon>
        <taxon>Sordariomycetes</taxon>
        <taxon>Sordariomycetidae</taxon>
        <taxon>Sordariales</taxon>
        <taxon>Podosporaceae</taxon>
        <taxon>Podospora</taxon>
    </lineage>
</organism>
<evidence type="ECO:0000313" key="2">
    <source>
        <dbReference type="EMBL" id="KAK4638725.1"/>
    </source>
</evidence>
<feature type="signal peptide" evidence="1">
    <location>
        <begin position="1"/>
        <end position="23"/>
    </location>
</feature>
<evidence type="ECO:0000256" key="1">
    <source>
        <dbReference type="SAM" id="SignalP"/>
    </source>
</evidence>
<protein>
    <submittedName>
        <fullName evidence="2">Uncharacterized protein</fullName>
    </submittedName>
</protein>
<dbReference type="Proteomes" id="UP001322138">
    <property type="component" value="Unassembled WGS sequence"/>
</dbReference>
<name>A0ABR0F6R0_9PEZI</name>
<evidence type="ECO:0000313" key="3">
    <source>
        <dbReference type="Proteomes" id="UP001322138"/>
    </source>
</evidence>
<reference evidence="2 3" key="1">
    <citation type="journal article" date="2023" name="bioRxiv">
        <title>High-quality genome assemblies of four members of thePodospora anserinaspecies complex.</title>
        <authorList>
            <person name="Ament-Velasquez S.L."/>
            <person name="Vogan A.A."/>
            <person name="Wallerman O."/>
            <person name="Hartmann F."/>
            <person name="Gautier V."/>
            <person name="Silar P."/>
            <person name="Giraud T."/>
            <person name="Johannesson H."/>
        </authorList>
    </citation>
    <scope>NUCLEOTIDE SEQUENCE [LARGE SCALE GENOMIC DNA]</scope>
    <source>
        <strain evidence="2 3">CBS 112042</strain>
    </source>
</reference>
<keyword evidence="3" id="KW-1185">Reference proteome</keyword>
<dbReference type="EMBL" id="JAFFGZ010000009">
    <property type="protein sequence ID" value="KAK4638725.1"/>
    <property type="molecule type" value="Genomic_DNA"/>
</dbReference>
<keyword evidence="1" id="KW-0732">Signal</keyword>
<proteinExistence type="predicted"/>